<evidence type="ECO:0000313" key="9">
    <source>
        <dbReference type="Proteomes" id="UP000037511"/>
    </source>
</evidence>
<feature type="domain" description="Carrier" evidence="7">
    <location>
        <begin position="565"/>
        <end position="640"/>
    </location>
</feature>
<dbReference type="InterPro" id="IPR001242">
    <property type="entry name" value="Condensation_dom"/>
</dbReference>
<dbReference type="InterPro" id="IPR036736">
    <property type="entry name" value="ACP-like_sf"/>
</dbReference>
<protein>
    <recommendedName>
        <fullName evidence="7">Carrier domain-containing protein</fullName>
    </recommendedName>
</protein>
<dbReference type="InterPro" id="IPR042099">
    <property type="entry name" value="ANL_N_sf"/>
</dbReference>
<dbReference type="Gene3D" id="3.30.559.10">
    <property type="entry name" value="Chloramphenicol acetyltransferase-like domain"/>
    <property type="match status" value="1"/>
</dbReference>
<dbReference type="SUPFAM" id="SSF51197">
    <property type="entry name" value="Clavaminate synthase-like"/>
    <property type="match status" value="1"/>
</dbReference>
<dbReference type="InterPro" id="IPR045851">
    <property type="entry name" value="AMP-bd_C_sf"/>
</dbReference>
<dbReference type="GO" id="GO:0016706">
    <property type="term" value="F:2-oxoglutarate-dependent dioxygenase activity"/>
    <property type="evidence" value="ECO:0007669"/>
    <property type="project" value="UniProtKB-ARBA"/>
</dbReference>
<dbReference type="GO" id="GO:0071766">
    <property type="term" value="P:Actinobacterium-type cell wall biogenesis"/>
    <property type="evidence" value="ECO:0007669"/>
    <property type="project" value="UniProtKB-ARBA"/>
</dbReference>
<dbReference type="Pfam" id="PF00501">
    <property type="entry name" value="AMP-binding"/>
    <property type="match status" value="1"/>
</dbReference>
<dbReference type="SUPFAM" id="SSF56801">
    <property type="entry name" value="Acetyl-CoA synthetase-like"/>
    <property type="match status" value="1"/>
</dbReference>
<dbReference type="Gene3D" id="3.30.300.30">
    <property type="match status" value="1"/>
</dbReference>
<dbReference type="GO" id="GO:0070566">
    <property type="term" value="F:adenylyltransferase activity"/>
    <property type="evidence" value="ECO:0007669"/>
    <property type="project" value="TreeGrafter"/>
</dbReference>
<dbReference type="InterPro" id="IPR023213">
    <property type="entry name" value="CAT-like_dom_sf"/>
</dbReference>
<evidence type="ECO:0000256" key="2">
    <source>
        <dbReference type="ARBA" id="ARBA00006432"/>
    </source>
</evidence>
<comment type="cofactor">
    <cofactor evidence="1">
        <name>pantetheine 4'-phosphate</name>
        <dbReference type="ChEBI" id="CHEBI:47942"/>
    </cofactor>
</comment>
<gene>
    <name evidence="8" type="ORF">AFM18_00945</name>
</gene>
<evidence type="ECO:0000256" key="6">
    <source>
        <dbReference type="ARBA" id="ARBA00023002"/>
    </source>
</evidence>
<evidence type="ECO:0000259" key="7">
    <source>
        <dbReference type="PROSITE" id="PS50075"/>
    </source>
</evidence>
<dbReference type="PROSITE" id="PS50075">
    <property type="entry name" value="CARRIER"/>
    <property type="match status" value="1"/>
</dbReference>
<keyword evidence="3" id="KW-0596">Phosphopantetheine</keyword>
<dbReference type="CDD" id="cd19531">
    <property type="entry name" value="LCL_NRPS-like"/>
    <property type="match status" value="1"/>
</dbReference>
<keyword evidence="4" id="KW-0597">Phosphoprotein</keyword>
<dbReference type="Gene3D" id="3.60.130.10">
    <property type="entry name" value="Clavaminate synthase-like"/>
    <property type="match status" value="1"/>
</dbReference>
<dbReference type="InterPro" id="IPR020806">
    <property type="entry name" value="PKS_PP-bd"/>
</dbReference>
<dbReference type="Pfam" id="PF00668">
    <property type="entry name" value="Condensation"/>
    <property type="match status" value="1"/>
</dbReference>
<dbReference type="InterPro" id="IPR040097">
    <property type="entry name" value="FAAL/FAAC"/>
</dbReference>
<dbReference type="Proteomes" id="UP000037511">
    <property type="component" value="Unassembled WGS sequence"/>
</dbReference>
<accession>A0AAW3IDJ0</accession>
<dbReference type="CDD" id="cd05931">
    <property type="entry name" value="FAAL"/>
    <property type="match status" value="1"/>
</dbReference>
<dbReference type="GO" id="GO:0006633">
    <property type="term" value="P:fatty acid biosynthetic process"/>
    <property type="evidence" value="ECO:0007669"/>
    <property type="project" value="TreeGrafter"/>
</dbReference>
<dbReference type="Gene3D" id="1.10.1200.10">
    <property type="entry name" value="ACP-like"/>
    <property type="match status" value="1"/>
</dbReference>
<dbReference type="InterPro" id="IPR042098">
    <property type="entry name" value="TauD-like_sf"/>
</dbReference>
<organism evidence="8 9">
    <name type="scientific">Achromobacter spanius</name>
    <dbReference type="NCBI Taxonomy" id="217203"/>
    <lineage>
        <taxon>Bacteria</taxon>
        <taxon>Pseudomonadati</taxon>
        <taxon>Pseudomonadota</taxon>
        <taxon>Betaproteobacteria</taxon>
        <taxon>Burkholderiales</taxon>
        <taxon>Alcaligenaceae</taxon>
        <taxon>Achromobacter</taxon>
    </lineage>
</organism>
<dbReference type="FunFam" id="3.40.50.12780:FF:000013">
    <property type="entry name" value="Long-chain-fatty-acid--AMP ligase FadD32"/>
    <property type="match status" value="1"/>
</dbReference>
<dbReference type="InterPro" id="IPR009081">
    <property type="entry name" value="PP-bd_ACP"/>
</dbReference>
<dbReference type="FunFam" id="1.10.1200.10:FF:000005">
    <property type="entry name" value="Nonribosomal peptide synthetase 1"/>
    <property type="match status" value="1"/>
</dbReference>
<proteinExistence type="inferred from homology"/>
<dbReference type="InterPro" id="IPR003819">
    <property type="entry name" value="TauD/TfdA-like"/>
</dbReference>
<keyword evidence="6" id="KW-0560">Oxidoreductase</keyword>
<evidence type="ECO:0000256" key="1">
    <source>
        <dbReference type="ARBA" id="ARBA00001957"/>
    </source>
</evidence>
<dbReference type="SUPFAM" id="SSF52777">
    <property type="entry name" value="CoA-dependent acyltransferases"/>
    <property type="match status" value="2"/>
</dbReference>
<dbReference type="GO" id="GO:0031177">
    <property type="term" value="F:phosphopantetheine binding"/>
    <property type="evidence" value="ECO:0007669"/>
    <property type="project" value="InterPro"/>
</dbReference>
<dbReference type="InterPro" id="IPR000873">
    <property type="entry name" value="AMP-dep_synth/lig_dom"/>
</dbReference>
<evidence type="ECO:0000256" key="4">
    <source>
        <dbReference type="ARBA" id="ARBA00022553"/>
    </source>
</evidence>
<keyword evidence="5" id="KW-0436">Ligase</keyword>
<dbReference type="PANTHER" id="PTHR22754">
    <property type="entry name" value="DISCO-INTERACTING PROTEIN 2 DIP2 -RELATED"/>
    <property type="match status" value="1"/>
</dbReference>
<dbReference type="SUPFAM" id="SSF47336">
    <property type="entry name" value="ACP-like"/>
    <property type="match status" value="1"/>
</dbReference>
<evidence type="ECO:0000256" key="5">
    <source>
        <dbReference type="ARBA" id="ARBA00022598"/>
    </source>
</evidence>
<dbReference type="GO" id="GO:0016874">
    <property type="term" value="F:ligase activity"/>
    <property type="evidence" value="ECO:0007669"/>
    <property type="project" value="UniProtKB-KW"/>
</dbReference>
<evidence type="ECO:0000313" key="8">
    <source>
        <dbReference type="EMBL" id="KNE29781.1"/>
    </source>
</evidence>
<dbReference type="InterPro" id="IPR006162">
    <property type="entry name" value="Ppantetheine_attach_site"/>
</dbReference>
<dbReference type="EMBL" id="LGVG01000001">
    <property type="protein sequence ID" value="KNE29781.1"/>
    <property type="molecule type" value="Genomic_DNA"/>
</dbReference>
<dbReference type="Pfam" id="PF00550">
    <property type="entry name" value="PP-binding"/>
    <property type="match status" value="1"/>
</dbReference>
<dbReference type="Gene3D" id="3.40.50.12780">
    <property type="entry name" value="N-terminal domain of ligase-like"/>
    <property type="match status" value="1"/>
</dbReference>
<dbReference type="PANTHER" id="PTHR22754:SF32">
    <property type="entry name" value="DISCO-INTERACTING PROTEIN 2"/>
    <property type="match status" value="1"/>
</dbReference>
<dbReference type="SMART" id="SM00823">
    <property type="entry name" value="PKS_PP"/>
    <property type="match status" value="1"/>
</dbReference>
<sequence>MAHTRADDTALIVLNAQGDTSYSYGALDLRVRALAAALQARYDIGARLLLLLDNDEHYVIAFFACMAAGMTSVPAFPPQSARDQQLERLRLMAKDCQAAGVLATANVASWLQDSDAVFAGLDVMAVDDIDTAHAQRWQPFEPAGEDVAFLQYTSGSTAAPKGVMVTHANLMANERSIQAGMLTRRDDTFVSWLPLYHDMGLIGALLQPVYVGCRVVLMTPKYFLERPLRWLQAISAYRATVSGGPDFAYRLCVERVTPEQIRMLDLSHWRIAFSGAEPVRNDTVDAFAALCAPAGMPRQTIYPCYGLAEATLFVTGNQRGDGPLITRFDEAGLASGQLRPAPLGTPLVACGVPAVDHRVLIADPATAEPAAPGMLGEIWTAGPSIAAGYWGNPQATQQTFVERDGVRWLRSGDLGCFHGGQLYVNGRLKDLIIVRGHNVYPQDIERVIEARVDGARKGRAAVFRVDGPQGEGIGVAVEISRTHRKKATAAATVSALNHAVGIACGEPASVTLLLEPGALPKTSSGKLQRAATRLGWLEKTLDAYAIHQDGVFLHGGPVDEPAPQPARGDTEQALAAIWAEVLAREAPGRDAHFFDLGGNSLSAAQVAARIRARWSVDMPLRAVFEHPQLAQAAAVIDTLPRLSPEHEAAPVPLPPARRLADMPLSPAQQRLWLVDRLAATSAQRAAYNLSAVYELHGELDLDRMARALNGTVRRHEILRSIYPEDEHGDPVARVLPSVPLPLPVTDLSAQPDAAAAHIAACAAQPFDLAAGPLLRAAVLRLAADRHLLVLVAHHIVFDGWSAGVFLRELCAGYEGHELPPLALQYGDYAAWSRAHAQSPAMQAGLDYWRRALAGAPALSTLPGDRERDAVADLRGATLRLPIPASLTRQLANLARRHDATLFQLLLASFLWVLHSRSGQEELVIGTDVAGRDHVELAPLIGFFVNVVPLRTRVRRDQEFGDWLAQVREGVLTAFEQRHVPFDRIVDATGATRDRSRNPLLQVLFVMQNTPHHAFTLSGLAIEPRHAPATDSKFDLGVFVHEREQGLDVEWNYATALYDLPTIERVAQGWADLLRQVAADPGLPLSGYALPSFKEPRMSVANPSPAAKLDRLRSLSARGPLAPAATHAAAHAVARAVAHAAIRTSFLSPDRQFPIVVEALDPDLDAVTWAAAERERIENWLKTHGGILFRNFAISTAQQFESFAESVEPVLYGDYGDLPKKEGGRNTYRSTPYPEKQMILYHNESAHLDRWPRKQLFFCELPSRVGGATPIVDCREMLRRLPAELVQEFERKQLLYIRTFTDRLDVSWQSFFKTDDRRQVEATLRQAGIDFAWRGDDALQTRTRCPAVITHPVTGERVFFNQVQLHHLHCLEPEVREHLLSTAGLEWVPRHVCFGDGSPIPDAVMDLIGKTYEECAVRFDWRRGDVVMLDNMLAAHARDPYEEPRKVVVAMGSMFDRAALNVQAGTGVSR</sequence>
<name>A0AAW3IDJ0_9BURK</name>
<comment type="similarity">
    <text evidence="2">Belongs to the ATP-dependent AMP-binding enzyme family.</text>
</comment>
<comment type="caution">
    <text evidence="8">The sequence shown here is derived from an EMBL/GenBank/DDBJ whole genome shotgun (WGS) entry which is preliminary data.</text>
</comment>
<evidence type="ECO:0000256" key="3">
    <source>
        <dbReference type="ARBA" id="ARBA00022450"/>
    </source>
</evidence>
<dbReference type="Pfam" id="PF02668">
    <property type="entry name" value="TauD"/>
    <property type="match status" value="1"/>
</dbReference>
<dbReference type="Gene3D" id="3.30.559.30">
    <property type="entry name" value="Nonribosomal peptide synthetase, condensation domain"/>
    <property type="match status" value="1"/>
</dbReference>
<dbReference type="PROSITE" id="PS00012">
    <property type="entry name" value="PHOSPHOPANTETHEINE"/>
    <property type="match status" value="1"/>
</dbReference>
<reference evidence="8 9" key="1">
    <citation type="submission" date="2015-07" db="EMBL/GenBank/DDBJ databases">
        <title>Draft genome of Achromobacter spanius.</title>
        <authorList>
            <person name="Wang X."/>
        </authorList>
    </citation>
    <scope>NUCLEOTIDE SEQUENCE [LARGE SCALE GENOMIC DNA]</scope>
    <source>
        <strain evidence="8 9">CGMCC9173</strain>
    </source>
</reference>
<dbReference type="GO" id="GO:0005886">
    <property type="term" value="C:plasma membrane"/>
    <property type="evidence" value="ECO:0007669"/>
    <property type="project" value="TreeGrafter"/>
</dbReference>